<dbReference type="EMBL" id="CAMXCT020000430">
    <property type="protein sequence ID" value="CAL1132076.1"/>
    <property type="molecule type" value="Genomic_DNA"/>
</dbReference>
<evidence type="ECO:0000259" key="1">
    <source>
        <dbReference type="PROSITE" id="PS51184"/>
    </source>
</evidence>
<accession>A0A9P1BVB2</accession>
<dbReference type="OrthoDB" id="333018at2759"/>
<dbReference type="Proteomes" id="UP001152797">
    <property type="component" value="Unassembled WGS sequence"/>
</dbReference>
<sequence>MAAIQRHAVAPVPPVPLLVAPPPRLPHTRPPNPSWHLPATLLAGVLLPRQSQRLWRLWRLARGVSRCPECWQPQPVPQMSHLDFLRQLRQGEPVVLRDPGGADLVEKYNFEYLESQMKGSDWRVHLVPKGQRFQRVYGQGVGEGMVTTMSFPDFAGKSLSDAAHAYYMQVPFSGRPLESLGTDPYGSDMRDDRRRVLQWLRKLTEEAELGELDNNQLWIGRGGNLTPCHYDKAENLHLQICGRKTFLLIPPDQTFAVYPYPIDHPLDSFSMVDFDSPDFQRFDDFADVQAFQVTLEPGDLLYLPKYWWHQVAQGSGDNVSLNFWCAERQADQMSIFQETSPRCRPLLAHRFLEDFTGGIVRRLHAAKALPSSFTAARLLSELGSGWAEDTPEGLRRLGSMVRGRLAELMGDLSEEELDELLRGTCAGDRLVECPATEVTTASQGDLGGWFADENGSCQS</sequence>
<dbReference type="InterPro" id="IPR003347">
    <property type="entry name" value="JmjC_dom"/>
</dbReference>
<gene>
    <name evidence="2" type="ORF">C1SCF055_LOCUS6717</name>
</gene>
<organism evidence="2">
    <name type="scientific">Cladocopium goreaui</name>
    <dbReference type="NCBI Taxonomy" id="2562237"/>
    <lineage>
        <taxon>Eukaryota</taxon>
        <taxon>Sar</taxon>
        <taxon>Alveolata</taxon>
        <taxon>Dinophyceae</taxon>
        <taxon>Suessiales</taxon>
        <taxon>Symbiodiniaceae</taxon>
        <taxon>Cladocopium</taxon>
    </lineage>
</organism>
<dbReference type="SMART" id="SM00558">
    <property type="entry name" value="JmjC"/>
    <property type="match status" value="1"/>
</dbReference>
<evidence type="ECO:0000313" key="3">
    <source>
        <dbReference type="EMBL" id="CAL4766013.1"/>
    </source>
</evidence>
<dbReference type="PROSITE" id="PS51184">
    <property type="entry name" value="JMJC"/>
    <property type="match status" value="1"/>
</dbReference>
<dbReference type="InterPro" id="IPR014710">
    <property type="entry name" value="RmlC-like_jellyroll"/>
</dbReference>
<evidence type="ECO:0000313" key="4">
    <source>
        <dbReference type="Proteomes" id="UP001152797"/>
    </source>
</evidence>
<dbReference type="Pfam" id="PF13621">
    <property type="entry name" value="Cupin_8"/>
    <property type="match status" value="1"/>
</dbReference>
<comment type="caution">
    <text evidence="2">The sequence shown here is derived from an EMBL/GenBank/DDBJ whole genome shotgun (WGS) entry which is preliminary data.</text>
</comment>
<dbReference type="InterPro" id="IPR041667">
    <property type="entry name" value="Cupin_8"/>
</dbReference>
<reference evidence="3 4" key="2">
    <citation type="submission" date="2024-05" db="EMBL/GenBank/DDBJ databases">
        <authorList>
            <person name="Chen Y."/>
            <person name="Shah S."/>
            <person name="Dougan E. K."/>
            <person name="Thang M."/>
            <person name="Chan C."/>
        </authorList>
    </citation>
    <scope>NUCLEOTIDE SEQUENCE [LARGE SCALE GENOMIC DNA]</scope>
</reference>
<keyword evidence="4" id="KW-1185">Reference proteome</keyword>
<protein>
    <submittedName>
        <fullName evidence="3">Hypoxia-inducible factor 1-alpha inhibitor (Factor inhibiting HIF-1) (FIH-1) (Hypoxia-inducible factor asparagine hydroxylase)</fullName>
    </submittedName>
</protein>
<name>A0A9P1BVB2_9DINO</name>
<dbReference type="AlphaFoldDB" id="A0A9P1BVB2"/>
<dbReference type="PANTHER" id="PTHR12461">
    <property type="entry name" value="HYPOXIA-INDUCIBLE FACTOR 1 ALPHA INHIBITOR-RELATED"/>
    <property type="match status" value="1"/>
</dbReference>
<dbReference type="EMBL" id="CAMXCT010000430">
    <property type="protein sequence ID" value="CAI3978701.1"/>
    <property type="molecule type" value="Genomic_DNA"/>
</dbReference>
<dbReference type="PANTHER" id="PTHR12461:SF105">
    <property type="entry name" value="HYPOXIA-INDUCIBLE FACTOR 1-ALPHA INHIBITOR"/>
    <property type="match status" value="1"/>
</dbReference>
<evidence type="ECO:0000313" key="2">
    <source>
        <dbReference type="EMBL" id="CAI3978701.1"/>
    </source>
</evidence>
<proteinExistence type="predicted"/>
<dbReference type="Gene3D" id="2.60.120.10">
    <property type="entry name" value="Jelly Rolls"/>
    <property type="match status" value="1"/>
</dbReference>
<feature type="domain" description="JmjC" evidence="1">
    <location>
        <begin position="172"/>
        <end position="340"/>
    </location>
</feature>
<dbReference type="EMBL" id="CAMXCT030000430">
    <property type="protein sequence ID" value="CAL4766013.1"/>
    <property type="molecule type" value="Genomic_DNA"/>
</dbReference>
<dbReference type="SUPFAM" id="SSF51197">
    <property type="entry name" value="Clavaminate synthase-like"/>
    <property type="match status" value="1"/>
</dbReference>
<reference evidence="2" key="1">
    <citation type="submission" date="2022-10" db="EMBL/GenBank/DDBJ databases">
        <authorList>
            <person name="Chen Y."/>
            <person name="Dougan E. K."/>
            <person name="Chan C."/>
            <person name="Rhodes N."/>
            <person name="Thang M."/>
        </authorList>
    </citation>
    <scope>NUCLEOTIDE SEQUENCE</scope>
</reference>